<proteinExistence type="predicted"/>
<keyword evidence="2" id="KW-1185">Reference proteome</keyword>
<evidence type="ECO:0000313" key="1">
    <source>
        <dbReference type="EMBL" id="GAA0616997.1"/>
    </source>
</evidence>
<accession>A0ABN1GR26</accession>
<dbReference type="Proteomes" id="UP001424441">
    <property type="component" value="Unassembled WGS sequence"/>
</dbReference>
<protein>
    <submittedName>
        <fullName evidence="1">Uncharacterized protein</fullName>
    </submittedName>
</protein>
<dbReference type="RefSeq" id="WP_343808633.1">
    <property type="nucleotide sequence ID" value="NZ_BAAADE010000034.1"/>
</dbReference>
<gene>
    <name evidence="1" type="ORF">GCM10008943_34280</name>
</gene>
<comment type="caution">
    <text evidence="1">The sequence shown here is derived from an EMBL/GenBank/DDBJ whole genome shotgun (WGS) entry which is preliminary data.</text>
</comment>
<name>A0ABN1GR26_9HYPH</name>
<evidence type="ECO:0000313" key="2">
    <source>
        <dbReference type="Proteomes" id="UP001424441"/>
    </source>
</evidence>
<organism evidence="1 2">
    <name type="scientific">Paenochrobactrum glaciei</name>
    <dbReference type="NCBI Taxonomy" id="486407"/>
    <lineage>
        <taxon>Bacteria</taxon>
        <taxon>Pseudomonadati</taxon>
        <taxon>Pseudomonadota</taxon>
        <taxon>Alphaproteobacteria</taxon>
        <taxon>Hyphomicrobiales</taxon>
        <taxon>Brucellaceae</taxon>
        <taxon>Paenochrobactrum</taxon>
    </lineage>
</organism>
<reference evidence="1 2" key="1">
    <citation type="journal article" date="2019" name="Int. J. Syst. Evol. Microbiol.">
        <title>The Global Catalogue of Microorganisms (GCM) 10K type strain sequencing project: providing services to taxonomists for standard genome sequencing and annotation.</title>
        <authorList>
            <consortium name="The Broad Institute Genomics Platform"/>
            <consortium name="The Broad Institute Genome Sequencing Center for Infectious Disease"/>
            <person name="Wu L."/>
            <person name="Ma J."/>
        </authorList>
    </citation>
    <scope>NUCLEOTIDE SEQUENCE [LARGE SCALE GENOMIC DNA]</scope>
    <source>
        <strain evidence="1 2">JCM 15115</strain>
    </source>
</reference>
<dbReference type="EMBL" id="BAAADE010000034">
    <property type="protein sequence ID" value="GAA0616997.1"/>
    <property type="molecule type" value="Genomic_DNA"/>
</dbReference>
<sequence length="103" mass="11404">MMPAQENNCAKKDSIELFNVIVVQAGKLENVGNMKPVTYDLRACLKEIKQPVTVVREAWSKQADANRGADYAIYSACEALAVSFEGVLDKVIVRRYADEHTGV</sequence>